<organism evidence="2 3">
    <name type="scientific">Rhizobium halophytocola</name>
    <dbReference type="NCBI Taxonomy" id="735519"/>
    <lineage>
        <taxon>Bacteria</taxon>
        <taxon>Pseudomonadati</taxon>
        <taxon>Pseudomonadota</taxon>
        <taxon>Alphaproteobacteria</taxon>
        <taxon>Hyphomicrobiales</taxon>
        <taxon>Rhizobiaceae</taxon>
        <taxon>Rhizobium/Agrobacterium group</taxon>
        <taxon>Rhizobium</taxon>
    </lineage>
</organism>
<proteinExistence type="predicted"/>
<reference evidence="2 3" key="1">
    <citation type="submission" date="2021-03" db="EMBL/GenBank/DDBJ databases">
        <title>Genomic Encyclopedia of Type Strains, Phase IV (KMG-IV): sequencing the most valuable type-strain genomes for metagenomic binning, comparative biology and taxonomic classification.</title>
        <authorList>
            <person name="Goeker M."/>
        </authorList>
    </citation>
    <scope>NUCLEOTIDE SEQUENCE [LARGE SCALE GENOMIC DNA]</scope>
    <source>
        <strain evidence="2 3">DSM 21600</strain>
    </source>
</reference>
<protein>
    <recommendedName>
        <fullName evidence="4">Acyloxyacyl hydrolase</fullName>
    </recommendedName>
</protein>
<dbReference type="Pfam" id="PF09411">
    <property type="entry name" value="PagL"/>
    <property type="match status" value="1"/>
</dbReference>
<evidence type="ECO:0000313" key="3">
    <source>
        <dbReference type="Proteomes" id="UP000759443"/>
    </source>
</evidence>
<gene>
    <name evidence="2" type="ORF">J2Z17_002476</name>
</gene>
<accession>A0ABS4DZB7</accession>
<keyword evidence="3" id="KW-1185">Reference proteome</keyword>
<keyword evidence="1" id="KW-0732">Signal</keyword>
<evidence type="ECO:0000313" key="2">
    <source>
        <dbReference type="EMBL" id="MBP1851033.1"/>
    </source>
</evidence>
<dbReference type="Gene3D" id="2.40.160.20">
    <property type="match status" value="1"/>
</dbReference>
<feature type="chain" id="PRO_5045797737" description="Acyloxyacyl hydrolase" evidence="1">
    <location>
        <begin position="25"/>
        <end position="184"/>
    </location>
</feature>
<dbReference type="EMBL" id="JAGGJU010000006">
    <property type="protein sequence ID" value="MBP1851033.1"/>
    <property type="molecule type" value="Genomic_DNA"/>
</dbReference>
<dbReference type="Proteomes" id="UP000759443">
    <property type="component" value="Unassembled WGS sequence"/>
</dbReference>
<evidence type="ECO:0008006" key="4">
    <source>
        <dbReference type="Google" id="ProtNLM"/>
    </source>
</evidence>
<dbReference type="RefSeq" id="WP_209945355.1">
    <property type="nucleotide sequence ID" value="NZ_JAGGJU010000006.1"/>
</dbReference>
<evidence type="ECO:0000256" key="1">
    <source>
        <dbReference type="SAM" id="SignalP"/>
    </source>
</evidence>
<comment type="caution">
    <text evidence="2">The sequence shown here is derived from an EMBL/GenBank/DDBJ whole genome shotgun (WGS) entry which is preliminary data.</text>
</comment>
<dbReference type="InterPro" id="IPR018550">
    <property type="entry name" value="Lipid-A_deacylase-rel"/>
</dbReference>
<sequence length="184" mass="19483">MRTAEFATAGAALLLFLQAGTCNAADWSVKEIRTGLSASIQDGRSQETGLFPNITFFFDPFDAMDATTPLDLLLHPRVNVGAILSTSGETNLAFGGVDWKIPVTDKLYLDLGFGGAVHDGTLTGNTDGPNLGCHLLFHESVAAGYRITDRFDLVASVDHSSHAELCDGPNDGVSHAGLAVAYHF</sequence>
<name>A0ABS4DZB7_9HYPH</name>
<feature type="signal peptide" evidence="1">
    <location>
        <begin position="1"/>
        <end position="24"/>
    </location>
</feature>